<organism evidence="1 2">
    <name type="scientific">Oedothorax gibbosus</name>
    <dbReference type="NCBI Taxonomy" id="931172"/>
    <lineage>
        <taxon>Eukaryota</taxon>
        <taxon>Metazoa</taxon>
        <taxon>Ecdysozoa</taxon>
        <taxon>Arthropoda</taxon>
        <taxon>Chelicerata</taxon>
        <taxon>Arachnida</taxon>
        <taxon>Araneae</taxon>
        <taxon>Araneomorphae</taxon>
        <taxon>Entelegynae</taxon>
        <taxon>Araneoidea</taxon>
        <taxon>Linyphiidae</taxon>
        <taxon>Erigoninae</taxon>
        <taxon>Oedothorax</taxon>
    </lineage>
</organism>
<reference evidence="1 2" key="1">
    <citation type="journal article" date="2022" name="Nat. Ecol. Evol.">
        <title>A masculinizing supergene underlies an exaggerated male reproductive morph in a spider.</title>
        <authorList>
            <person name="Hendrickx F."/>
            <person name="De Corte Z."/>
            <person name="Sonet G."/>
            <person name="Van Belleghem S.M."/>
            <person name="Kostlbacher S."/>
            <person name="Vangestel C."/>
        </authorList>
    </citation>
    <scope>NUCLEOTIDE SEQUENCE [LARGE SCALE GENOMIC DNA]</scope>
    <source>
        <strain evidence="1">W744_W776</strain>
    </source>
</reference>
<proteinExistence type="predicted"/>
<evidence type="ECO:0000313" key="1">
    <source>
        <dbReference type="EMBL" id="KAG8196716.1"/>
    </source>
</evidence>
<dbReference type="Proteomes" id="UP000827092">
    <property type="component" value="Unassembled WGS sequence"/>
</dbReference>
<comment type="caution">
    <text evidence="1">The sequence shown here is derived from an EMBL/GenBank/DDBJ whole genome shotgun (WGS) entry which is preliminary data.</text>
</comment>
<protein>
    <submittedName>
        <fullName evidence="1">Uncharacterized protein</fullName>
    </submittedName>
</protein>
<keyword evidence="2" id="KW-1185">Reference proteome</keyword>
<dbReference type="EMBL" id="JAFNEN010000065">
    <property type="protein sequence ID" value="KAG8196716.1"/>
    <property type="molecule type" value="Genomic_DNA"/>
</dbReference>
<dbReference type="AlphaFoldDB" id="A0AAV6VKM9"/>
<name>A0AAV6VKM9_9ARAC</name>
<accession>A0AAV6VKM9</accession>
<sequence>MLPSIFERPNGSRMCQWRTGKTSCRFSASARLEGRNSHTDNHRKFVVRLSDYAVLSLGTQELSHAQRSTTDPSYASIEITISGSGTPAQLTLNDR</sequence>
<gene>
    <name evidence="1" type="ORF">JTE90_023225</name>
</gene>
<evidence type="ECO:0000313" key="2">
    <source>
        <dbReference type="Proteomes" id="UP000827092"/>
    </source>
</evidence>